<feature type="chain" id="PRO_5002869814" description="Transmembrane protein" evidence="3">
    <location>
        <begin position="33"/>
        <end position="139"/>
    </location>
</feature>
<dbReference type="RefSeq" id="XP_002292384.1">
    <property type="nucleotide sequence ID" value="XM_002292348.1"/>
</dbReference>
<dbReference type="PaxDb" id="35128-Thaps7859"/>
<evidence type="ECO:0000256" key="2">
    <source>
        <dbReference type="SAM" id="Phobius"/>
    </source>
</evidence>
<dbReference type="AlphaFoldDB" id="B8C7Q6"/>
<keyword evidence="2" id="KW-0472">Membrane</keyword>
<dbReference type="GeneID" id="7444985"/>
<organism evidence="4 5">
    <name type="scientific">Thalassiosira pseudonana</name>
    <name type="common">Marine diatom</name>
    <name type="synonym">Cyclotella nana</name>
    <dbReference type="NCBI Taxonomy" id="35128"/>
    <lineage>
        <taxon>Eukaryota</taxon>
        <taxon>Sar</taxon>
        <taxon>Stramenopiles</taxon>
        <taxon>Ochrophyta</taxon>
        <taxon>Bacillariophyta</taxon>
        <taxon>Coscinodiscophyceae</taxon>
        <taxon>Thalassiosirophycidae</taxon>
        <taxon>Thalassiosirales</taxon>
        <taxon>Thalassiosiraceae</taxon>
        <taxon>Thalassiosira</taxon>
    </lineage>
</organism>
<gene>
    <name evidence="4" type="ORF">THAPSDRAFT_7859</name>
</gene>
<sequence length="139" mass="14842">MASKHILRQGTTAIILIMLMAFSSSAVPSASAFTSPISTKQIAHRSHHLQIRTSSSFPYSSTLTSTPDPSNSPKNSNEEKVQVGSSEYYKGFLNRSMDVEPIERVTGDAVLVPTLKFAGGVALFLVALVIGFLASNGLL</sequence>
<dbReference type="EMBL" id="CM000645">
    <property type="protein sequence ID" value="EED90359.1"/>
    <property type="molecule type" value="Genomic_DNA"/>
</dbReference>
<keyword evidence="3" id="KW-0732">Signal</keyword>
<dbReference type="InParanoid" id="B8C7Q6"/>
<proteinExistence type="predicted"/>
<dbReference type="HOGENOM" id="CLU_1849149_0_0_1"/>
<evidence type="ECO:0008006" key="6">
    <source>
        <dbReference type="Google" id="ProtNLM"/>
    </source>
</evidence>
<name>B8C7Q6_THAPS</name>
<feature type="region of interest" description="Disordered" evidence="1">
    <location>
        <begin position="50"/>
        <end position="82"/>
    </location>
</feature>
<keyword evidence="2" id="KW-1133">Transmembrane helix</keyword>
<keyword evidence="5" id="KW-1185">Reference proteome</keyword>
<dbReference type="Proteomes" id="UP000001449">
    <property type="component" value="Chromosome 9"/>
</dbReference>
<feature type="signal peptide" evidence="3">
    <location>
        <begin position="1"/>
        <end position="32"/>
    </location>
</feature>
<evidence type="ECO:0000256" key="3">
    <source>
        <dbReference type="SAM" id="SignalP"/>
    </source>
</evidence>
<reference evidence="4 5" key="1">
    <citation type="journal article" date="2004" name="Science">
        <title>The genome of the diatom Thalassiosira pseudonana: ecology, evolution, and metabolism.</title>
        <authorList>
            <person name="Armbrust E.V."/>
            <person name="Berges J.A."/>
            <person name="Bowler C."/>
            <person name="Green B.R."/>
            <person name="Martinez D."/>
            <person name="Putnam N.H."/>
            <person name="Zhou S."/>
            <person name="Allen A.E."/>
            <person name="Apt K.E."/>
            <person name="Bechner M."/>
            <person name="Brzezinski M.A."/>
            <person name="Chaal B.K."/>
            <person name="Chiovitti A."/>
            <person name="Davis A.K."/>
            <person name="Demarest M.S."/>
            <person name="Detter J.C."/>
            <person name="Glavina T."/>
            <person name="Goodstein D."/>
            <person name="Hadi M.Z."/>
            <person name="Hellsten U."/>
            <person name="Hildebrand M."/>
            <person name="Jenkins B.D."/>
            <person name="Jurka J."/>
            <person name="Kapitonov V.V."/>
            <person name="Kroger N."/>
            <person name="Lau W.W."/>
            <person name="Lane T.W."/>
            <person name="Larimer F.W."/>
            <person name="Lippmeier J.C."/>
            <person name="Lucas S."/>
            <person name="Medina M."/>
            <person name="Montsant A."/>
            <person name="Obornik M."/>
            <person name="Parker M.S."/>
            <person name="Palenik B."/>
            <person name="Pazour G.J."/>
            <person name="Richardson P.M."/>
            <person name="Rynearson T.A."/>
            <person name="Saito M.A."/>
            <person name="Schwartz D.C."/>
            <person name="Thamatrakoln K."/>
            <person name="Valentin K."/>
            <person name="Vardi A."/>
            <person name="Wilkerson F.P."/>
            <person name="Rokhsar D.S."/>
        </authorList>
    </citation>
    <scope>NUCLEOTIDE SEQUENCE [LARGE SCALE GENOMIC DNA]</scope>
    <source>
        <strain evidence="4 5">CCMP1335</strain>
    </source>
</reference>
<keyword evidence="2" id="KW-0812">Transmembrane</keyword>
<dbReference type="eggNOG" id="ENOG502TB5M">
    <property type="taxonomic scope" value="Eukaryota"/>
</dbReference>
<accession>B8C7Q6</accession>
<reference evidence="4 5" key="2">
    <citation type="journal article" date="2008" name="Nature">
        <title>The Phaeodactylum genome reveals the evolutionary history of diatom genomes.</title>
        <authorList>
            <person name="Bowler C."/>
            <person name="Allen A.E."/>
            <person name="Badger J.H."/>
            <person name="Grimwood J."/>
            <person name="Jabbari K."/>
            <person name="Kuo A."/>
            <person name="Maheswari U."/>
            <person name="Martens C."/>
            <person name="Maumus F."/>
            <person name="Otillar R.P."/>
            <person name="Rayko E."/>
            <person name="Salamov A."/>
            <person name="Vandepoele K."/>
            <person name="Beszteri B."/>
            <person name="Gruber A."/>
            <person name="Heijde M."/>
            <person name="Katinka M."/>
            <person name="Mock T."/>
            <person name="Valentin K."/>
            <person name="Verret F."/>
            <person name="Berges J.A."/>
            <person name="Brownlee C."/>
            <person name="Cadoret J.P."/>
            <person name="Chiovitti A."/>
            <person name="Choi C.J."/>
            <person name="Coesel S."/>
            <person name="De Martino A."/>
            <person name="Detter J.C."/>
            <person name="Durkin C."/>
            <person name="Falciatore A."/>
            <person name="Fournet J."/>
            <person name="Haruta M."/>
            <person name="Huysman M.J."/>
            <person name="Jenkins B.D."/>
            <person name="Jiroutova K."/>
            <person name="Jorgensen R.E."/>
            <person name="Joubert Y."/>
            <person name="Kaplan A."/>
            <person name="Kroger N."/>
            <person name="Kroth P.G."/>
            <person name="La Roche J."/>
            <person name="Lindquist E."/>
            <person name="Lommer M."/>
            <person name="Martin-Jezequel V."/>
            <person name="Lopez P.J."/>
            <person name="Lucas S."/>
            <person name="Mangogna M."/>
            <person name="McGinnis K."/>
            <person name="Medlin L.K."/>
            <person name="Montsant A."/>
            <person name="Oudot-Le Secq M.P."/>
            <person name="Napoli C."/>
            <person name="Obornik M."/>
            <person name="Parker M.S."/>
            <person name="Petit J.L."/>
            <person name="Porcel B.M."/>
            <person name="Poulsen N."/>
            <person name="Robison M."/>
            <person name="Rychlewski L."/>
            <person name="Rynearson T.A."/>
            <person name="Schmutz J."/>
            <person name="Shapiro H."/>
            <person name="Siaut M."/>
            <person name="Stanley M."/>
            <person name="Sussman M.R."/>
            <person name="Taylor A.R."/>
            <person name="Vardi A."/>
            <person name="von Dassow P."/>
            <person name="Vyverman W."/>
            <person name="Willis A."/>
            <person name="Wyrwicz L.S."/>
            <person name="Rokhsar D.S."/>
            <person name="Weissenbach J."/>
            <person name="Armbrust E.V."/>
            <person name="Green B.R."/>
            <person name="Van de Peer Y."/>
            <person name="Grigoriev I.V."/>
        </authorList>
    </citation>
    <scope>NUCLEOTIDE SEQUENCE [LARGE SCALE GENOMIC DNA]</scope>
    <source>
        <strain evidence="4 5">CCMP1335</strain>
    </source>
</reference>
<evidence type="ECO:0000256" key="1">
    <source>
        <dbReference type="SAM" id="MobiDB-lite"/>
    </source>
</evidence>
<protein>
    <recommendedName>
        <fullName evidence="6">Transmembrane protein</fullName>
    </recommendedName>
</protein>
<evidence type="ECO:0000313" key="4">
    <source>
        <dbReference type="EMBL" id="EED90359.1"/>
    </source>
</evidence>
<feature type="compositionally biased region" description="Low complexity" evidence="1">
    <location>
        <begin position="53"/>
        <end position="66"/>
    </location>
</feature>
<evidence type="ECO:0000313" key="5">
    <source>
        <dbReference type="Proteomes" id="UP000001449"/>
    </source>
</evidence>
<dbReference type="KEGG" id="tps:THAPSDRAFT_7859"/>
<feature type="transmembrane region" description="Helical" evidence="2">
    <location>
        <begin position="117"/>
        <end position="138"/>
    </location>
</feature>